<name>A0A8X7R8G1_BRACI</name>
<keyword evidence="2" id="KW-0812">Transmembrane</keyword>
<evidence type="ECO:0000313" key="3">
    <source>
        <dbReference type="EMBL" id="KAG2284479.1"/>
    </source>
</evidence>
<dbReference type="Proteomes" id="UP000886595">
    <property type="component" value="Unassembled WGS sequence"/>
</dbReference>
<feature type="compositionally biased region" description="Low complexity" evidence="1">
    <location>
        <begin position="110"/>
        <end position="120"/>
    </location>
</feature>
<gene>
    <name evidence="3" type="ORF">Bca52824_055699</name>
</gene>
<keyword evidence="2" id="KW-0472">Membrane</keyword>
<dbReference type="OrthoDB" id="1112940at2759"/>
<organism evidence="3 4">
    <name type="scientific">Brassica carinata</name>
    <name type="common">Ethiopian mustard</name>
    <name type="synonym">Abyssinian cabbage</name>
    <dbReference type="NCBI Taxonomy" id="52824"/>
    <lineage>
        <taxon>Eukaryota</taxon>
        <taxon>Viridiplantae</taxon>
        <taxon>Streptophyta</taxon>
        <taxon>Embryophyta</taxon>
        <taxon>Tracheophyta</taxon>
        <taxon>Spermatophyta</taxon>
        <taxon>Magnoliopsida</taxon>
        <taxon>eudicotyledons</taxon>
        <taxon>Gunneridae</taxon>
        <taxon>Pentapetalae</taxon>
        <taxon>rosids</taxon>
        <taxon>malvids</taxon>
        <taxon>Brassicales</taxon>
        <taxon>Brassicaceae</taxon>
        <taxon>Brassiceae</taxon>
        <taxon>Brassica</taxon>
    </lineage>
</organism>
<keyword evidence="2" id="KW-1133">Transmembrane helix</keyword>
<accession>A0A8X7R8G1</accession>
<feature type="transmembrane region" description="Helical" evidence="2">
    <location>
        <begin position="59"/>
        <end position="78"/>
    </location>
</feature>
<reference evidence="3 4" key="1">
    <citation type="submission" date="2020-02" db="EMBL/GenBank/DDBJ databases">
        <authorList>
            <person name="Ma Q."/>
            <person name="Huang Y."/>
            <person name="Song X."/>
            <person name="Pei D."/>
        </authorList>
    </citation>
    <scope>NUCLEOTIDE SEQUENCE [LARGE SCALE GENOMIC DNA]</scope>
    <source>
        <strain evidence="3">Sxm20200214</strain>
        <tissue evidence="3">Leaf</tissue>
    </source>
</reference>
<evidence type="ECO:0000256" key="2">
    <source>
        <dbReference type="SAM" id="Phobius"/>
    </source>
</evidence>
<evidence type="ECO:0000313" key="4">
    <source>
        <dbReference type="Proteomes" id="UP000886595"/>
    </source>
</evidence>
<comment type="caution">
    <text evidence="3">The sequence shown here is derived from an EMBL/GenBank/DDBJ whole genome shotgun (WGS) entry which is preliminary data.</text>
</comment>
<protein>
    <submittedName>
        <fullName evidence="3">Uncharacterized protein</fullName>
    </submittedName>
</protein>
<evidence type="ECO:0000256" key="1">
    <source>
        <dbReference type="SAM" id="MobiDB-lite"/>
    </source>
</evidence>
<dbReference type="EMBL" id="JAAMPC010000011">
    <property type="protein sequence ID" value="KAG2284479.1"/>
    <property type="molecule type" value="Genomic_DNA"/>
</dbReference>
<dbReference type="AlphaFoldDB" id="A0A8X7R8G1"/>
<sequence length="378" mass="41765">MFSGAGDAFSRRHWASSLLLLTAHILCFMVHCSVCLLLVRFWWNLEGRRFRLTLRQRRLFVVLLPAILLLRLVPPPAMSREGFLTAALLWSSGSDPVVPSFGCRQETLRSKSTSSTSPSPGRLESYKPPSGAPPHITGTRSKHITSSDPNLFGNASASLSFKVILLRHSSSGDHSFGADERTASWSVLTRLGELMLPYAWAWPMCKIDQVSSRSYLSKPNYLEENVIYKIFSGISPRYILTYLFFGKNLPVGSPDKTLFRSSSSSEATFLPPYPLLVARGVFSGLFPNACFSSFIVLSSCGAVSTGPEDASKITSVIFVDGVWTSTSHYVTILKLFDFVVKAPRTHSSIVSNSLSSPCEDLSYLAYLYVFGYAYCLRG</sequence>
<feature type="transmembrane region" description="Helical" evidence="2">
    <location>
        <begin position="18"/>
        <end position="39"/>
    </location>
</feature>
<keyword evidence="4" id="KW-1185">Reference proteome</keyword>
<feature type="region of interest" description="Disordered" evidence="1">
    <location>
        <begin position="106"/>
        <end position="144"/>
    </location>
</feature>
<proteinExistence type="predicted"/>